<dbReference type="Proteomes" id="UP000646152">
    <property type="component" value="Unassembled WGS sequence"/>
</dbReference>
<comment type="caution">
    <text evidence="1">The sequence shown here is derived from an EMBL/GenBank/DDBJ whole genome shotgun (WGS) entry which is preliminary data.</text>
</comment>
<protein>
    <submittedName>
        <fullName evidence="1">Uncharacterized protein</fullName>
    </submittedName>
</protein>
<evidence type="ECO:0000313" key="2">
    <source>
        <dbReference type="Proteomes" id="UP000646152"/>
    </source>
</evidence>
<evidence type="ECO:0000313" key="1">
    <source>
        <dbReference type="EMBL" id="GGB55426.1"/>
    </source>
</evidence>
<reference evidence="2" key="1">
    <citation type="journal article" date="2019" name="Int. J. Syst. Evol. Microbiol.">
        <title>The Global Catalogue of Microorganisms (GCM) 10K type strain sequencing project: providing services to taxonomists for standard genome sequencing and annotation.</title>
        <authorList>
            <consortium name="The Broad Institute Genomics Platform"/>
            <consortium name="The Broad Institute Genome Sequencing Center for Infectious Disease"/>
            <person name="Wu L."/>
            <person name="Ma J."/>
        </authorList>
    </citation>
    <scope>NUCLEOTIDE SEQUENCE [LARGE SCALE GENOMIC DNA]</scope>
    <source>
        <strain evidence="2">CGMCC 1.15923</strain>
    </source>
</reference>
<proteinExistence type="predicted"/>
<gene>
    <name evidence="1" type="ORF">GCM10011502_30400</name>
</gene>
<sequence length="57" mass="6513">MLLRVIENYGAKQLTEALRAAKTKCNGYYRAWAIVLVSRLSLGIVNISQASLRRRIY</sequence>
<organism evidence="1 2">
    <name type="scientific">Oceanisphaera marina</name>
    <dbReference type="NCBI Taxonomy" id="2017550"/>
    <lineage>
        <taxon>Bacteria</taxon>
        <taxon>Pseudomonadati</taxon>
        <taxon>Pseudomonadota</taxon>
        <taxon>Gammaproteobacteria</taxon>
        <taxon>Aeromonadales</taxon>
        <taxon>Aeromonadaceae</taxon>
        <taxon>Oceanisphaera</taxon>
    </lineage>
</organism>
<name>A0ABQ1J082_9GAMM</name>
<accession>A0ABQ1J082</accession>
<dbReference type="EMBL" id="BMKE01000060">
    <property type="protein sequence ID" value="GGB55426.1"/>
    <property type="molecule type" value="Genomic_DNA"/>
</dbReference>
<keyword evidence="2" id="KW-1185">Reference proteome</keyword>